<evidence type="ECO:0000256" key="1">
    <source>
        <dbReference type="ARBA" id="ARBA00009232"/>
    </source>
</evidence>
<reference evidence="6 7" key="1">
    <citation type="journal article" date="2015" name="Genome Announc.">
        <title>Expanding the biotechnology potential of lactobacilli through comparative genomics of 213 strains and associated genera.</title>
        <authorList>
            <person name="Sun Z."/>
            <person name="Harris H.M."/>
            <person name="McCann A."/>
            <person name="Guo C."/>
            <person name="Argimon S."/>
            <person name="Zhang W."/>
            <person name="Yang X."/>
            <person name="Jeffery I.B."/>
            <person name="Cooney J.C."/>
            <person name="Kagawa T.F."/>
            <person name="Liu W."/>
            <person name="Song Y."/>
            <person name="Salvetti E."/>
            <person name="Wrobel A."/>
            <person name="Rasinkangas P."/>
            <person name="Parkhill J."/>
            <person name="Rea M.C."/>
            <person name="O'Sullivan O."/>
            <person name="Ritari J."/>
            <person name="Douillard F.P."/>
            <person name="Paul Ross R."/>
            <person name="Yang R."/>
            <person name="Briner A.E."/>
            <person name="Felis G.E."/>
            <person name="de Vos W.M."/>
            <person name="Barrangou R."/>
            <person name="Klaenhammer T.R."/>
            <person name="Caufield P.W."/>
            <person name="Cui Y."/>
            <person name="Zhang H."/>
            <person name="O'Toole P.W."/>
        </authorList>
    </citation>
    <scope>NUCLEOTIDE SEQUENCE [LARGE SCALE GENOMIC DNA]</scope>
    <source>
        <strain evidence="6 7">DSM 13343</strain>
    </source>
</reference>
<dbReference type="HAMAP" id="MF_00527">
    <property type="entry name" value="3MGH"/>
    <property type="match status" value="1"/>
</dbReference>
<dbReference type="InterPro" id="IPR003180">
    <property type="entry name" value="MPG"/>
</dbReference>
<dbReference type="Gene3D" id="3.10.300.10">
    <property type="entry name" value="Methylpurine-DNA glycosylase (MPG)"/>
    <property type="match status" value="1"/>
</dbReference>
<evidence type="ECO:0000256" key="5">
    <source>
        <dbReference type="HAMAP-Rule" id="MF_00527"/>
    </source>
</evidence>
<evidence type="ECO:0000256" key="2">
    <source>
        <dbReference type="ARBA" id="ARBA00022763"/>
    </source>
</evidence>
<dbReference type="EC" id="3.2.2.-" evidence="5"/>
<dbReference type="GO" id="GO:0003677">
    <property type="term" value="F:DNA binding"/>
    <property type="evidence" value="ECO:0007669"/>
    <property type="project" value="InterPro"/>
</dbReference>
<sequence>MNIDWQTWATSADTQTLAQELLGAKLLHNGVGGLIVETEAYLGAKDAAAHAYQNHQTKRNWPLWETPTTIYVYQMRQYCLMNFNVQAKGIPECILLRALEPTDGVDQMIARRGKATDLCNGPGKLCQALDITTALHGSLLNRDAITLIPRLKTPQHIGVSPRIGVPNKGEWTDAPLRYFVAGNPNVSGMKKRDLNLPNKGWQE</sequence>
<dbReference type="PANTHER" id="PTHR10429:SF0">
    <property type="entry name" value="DNA-3-METHYLADENINE GLYCOSYLASE"/>
    <property type="match status" value="1"/>
</dbReference>
<comment type="similarity">
    <text evidence="1 5">Belongs to the DNA glycosylase MPG family.</text>
</comment>
<accession>A0A0R1Q6J7</accession>
<keyword evidence="2 5" id="KW-0227">DNA damage</keyword>
<proteinExistence type="inferred from homology"/>
<dbReference type="Pfam" id="PF02245">
    <property type="entry name" value="Pur_DNA_glyco"/>
    <property type="match status" value="1"/>
</dbReference>
<dbReference type="OrthoDB" id="9794313at2"/>
<evidence type="ECO:0000256" key="3">
    <source>
        <dbReference type="ARBA" id="ARBA00022801"/>
    </source>
</evidence>
<dbReference type="CDD" id="cd00540">
    <property type="entry name" value="AAG"/>
    <property type="match status" value="1"/>
</dbReference>
<dbReference type="InterPro" id="IPR036995">
    <property type="entry name" value="MPG_sf"/>
</dbReference>
<dbReference type="PATRIC" id="fig|1423769.4.peg.2987"/>
<dbReference type="GO" id="GO:0003905">
    <property type="term" value="F:alkylbase DNA N-glycosylase activity"/>
    <property type="evidence" value="ECO:0007669"/>
    <property type="project" value="InterPro"/>
</dbReference>
<dbReference type="SUPFAM" id="SSF50486">
    <property type="entry name" value="FMT C-terminal domain-like"/>
    <property type="match status" value="1"/>
</dbReference>
<dbReference type="RefSeq" id="WP_056965122.1">
    <property type="nucleotide sequence ID" value="NZ_AZEU01000313.1"/>
</dbReference>
<name>A0A0R1Q6J7_9LACO</name>
<dbReference type="Proteomes" id="UP000051790">
    <property type="component" value="Unassembled WGS sequence"/>
</dbReference>
<dbReference type="FunFam" id="3.10.300.10:FF:000001">
    <property type="entry name" value="Putative 3-methyladenine DNA glycosylase"/>
    <property type="match status" value="1"/>
</dbReference>
<dbReference type="InterPro" id="IPR011034">
    <property type="entry name" value="Formyl_transferase-like_C_sf"/>
</dbReference>
<evidence type="ECO:0000313" key="7">
    <source>
        <dbReference type="Proteomes" id="UP000051790"/>
    </source>
</evidence>
<evidence type="ECO:0000313" key="6">
    <source>
        <dbReference type="EMBL" id="KRL37810.1"/>
    </source>
</evidence>
<protein>
    <recommendedName>
        <fullName evidence="5">Putative 3-methyladenine DNA glycosylase</fullName>
        <ecNumber evidence="5">3.2.2.-</ecNumber>
    </recommendedName>
</protein>
<keyword evidence="4 5" id="KW-0234">DNA repair</keyword>
<keyword evidence="7" id="KW-1185">Reference proteome</keyword>
<evidence type="ECO:0000256" key="4">
    <source>
        <dbReference type="ARBA" id="ARBA00023204"/>
    </source>
</evidence>
<comment type="caution">
    <text evidence="6">The sequence shown here is derived from an EMBL/GenBank/DDBJ whole genome shotgun (WGS) entry which is preliminary data.</text>
</comment>
<dbReference type="GO" id="GO:0006284">
    <property type="term" value="P:base-excision repair"/>
    <property type="evidence" value="ECO:0007669"/>
    <property type="project" value="InterPro"/>
</dbReference>
<gene>
    <name evidence="6" type="ORF">FD01_GL002767</name>
</gene>
<dbReference type="EMBL" id="AZEU01000313">
    <property type="protein sequence ID" value="KRL37810.1"/>
    <property type="molecule type" value="Genomic_DNA"/>
</dbReference>
<organism evidence="6 7">
    <name type="scientific">Lacticaseibacillus manihotivorans DSM 13343 = JCM 12514</name>
    <dbReference type="NCBI Taxonomy" id="1423769"/>
    <lineage>
        <taxon>Bacteria</taxon>
        <taxon>Bacillati</taxon>
        <taxon>Bacillota</taxon>
        <taxon>Bacilli</taxon>
        <taxon>Lactobacillales</taxon>
        <taxon>Lactobacillaceae</taxon>
        <taxon>Lacticaseibacillus</taxon>
    </lineage>
</organism>
<dbReference type="NCBIfam" id="TIGR00567">
    <property type="entry name" value="3mg"/>
    <property type="match status" value="1"/>
</dbReference>
<keyword evidence="3 5" id="KW-0378">Hydrolase</keyword>
<dbReference type="PANTHER" id="PTHR10429">
    <property type="entry name" value="DNA-3-METHYLADENINE GLYCOSYLASE"/>
    <property type="match status" value="1"/>
</dbReference>
<dbReference type="AlphaFoldDB" id="A0A0R1Q6J7"/>